<proteinExistence type="predicted"/>
<evidence type="ECO:0000256" key="1">
    <source>
        <dbReference type="SAM" id="MobiDB-lite"/>
    </source>
</evidence>
<evidence type="ECO:0000313" key="3">
    <source>
        <dbReference type="Proteomes" id="UP001500729"/>
    </source>
</evidence>
<evidence type="ECO:0000313" key="2">
    <source>
        <dbReference type="EMBL" id="GAA0557569.1"/>
    </source>
</evidence>
<dbReference type="EMBL" id="BAAAGS010000074">
    <property type="protein sequence ID" value="GAA0557569.1"/>
    <property type="molecule type" value="Genomic_DNA"/>
</dbReference>
<protein>
    <submittedName>
        <fullName evidence="2">Uncharacterized protein</fullName>
    </submittedName>
</protein>
<accession>A0ABN1E2Y1</accession>
<comment type="caution">
    <text evidence="2">The sequence shown here is derived from an EMBL/GenBank/DDBJ whole genome shotgun (WGS) entry which is preliminary data.</text>
</comment>
<feature type="region of interest" description="Disordered" evidence="1">
    <location>
        <begin position="73"/>
        <end position="107"/>
    </location>
</feature>
<gene>
    <name evidence="2" type="ORF">GCM10009533_63930</name>
</gene>
<reference evidence="2 3" key="1">
    <citation type="journal article" date="2019" name="Int. J. Syst. Evol. Microbiol.">
        <title>The Global Catalogue of Microorganisms (GCM) 10K type strain sequencing project: providing services to taxonomists for standard genome sequencing and annotation.</title>
        <authorList>
            <consortium name="The Broad Institute Genomics Platform"/>
            <consortium name="The Broad Institute Genome Sequencing Center for Infectious Disease"/>
            <person name="Wu L."/>
            <person name="Ma J."/>
        </authorList>
    </citation>
    <scope>NUCLEOTIDE SEQUENCE [LARGE SCALE GENOMIC DNA]</scope>
    <source>
        <strain evidence="2 3">JCM 10303</strain>
    </source>
</reference>
<name>A0ABN1E2Y1_SACER</name>
<organism evidence="2 3">
    <name type="scientific">Saccharopolyspora erythraea</name>
    <name type="common">Streptomyces erythraeus</name>
    <dbReference type="NCBI Taxonomy" id="1836"/>
    <lineage>
        <taxon>Bacteria</taxon>
        <taxon>Bacillati</taxon>
        <taxon>Actinomycetota</taxon>
        <taxon>Actinomycetes</taxon>
        <taxon>Pseudonocardiales</taxon>
        <taxon>Pseudonocardiaceae</taxon>
        <taxon>Saccharopolyspora</taxon>
    </lineage>
</organism>
<sequence length="107" mass="11365">MCDVLQAFHPGADRGAPNRCTGTVDQTGAPARWANRRTNAVHHGALVGAPLRCTTAVPDAGVSPGTCSLTRWGRHRLLPTPGPARHRARTAGGSHPTRRELRRDCSG</sequence>
<feature type="compositionally biased region" description="Basic and acidic residues" evidence="1">
    <location>
        <begin position="97"/>
        <end position="107"/>
    </location>
</feature>
<dbReference type="Proteomes" id="UP001500729">
    <property type="component" value="Unassembled WGS sequence"/>
</dbReference>
<keyword evidence="3" id="KW-1185">Reference proteome</keyword>